<dbReference type="CDD" id="cd04725">
    <property type="entry name" value="OMP_decarboxylase_like"/>
    <property type="match status" value="1"/>
</dbReference>
<dbReference type="InterPro" id="IPR013785">
    <property type="entry name" value="Aldolase_TIM"/>
</dbReference>
<name>A0A9X2ILQ9_9BACI</name>
<dbReference type="GO" id="GO:0006207">
    <property type="term" value="P:'de novo' pyrimidine nucleobase biosynthetic process"/>
    <property type="evidence" value="ECO:0007669"/>
    <property type="project" value="InterPro"/>
</dbReference>
<dbReference type="PROSITE" id="PS00156">
    <property type="entry name" value="OMPDECASE"/>
    <property type="match status" value="1"/>
</dbReference>
<feature type="domain" description="Orotidine 5'-phosphate decarboxylase" evidence="13">
    <location>
        <begin position="4"/>
        <end position="229"/>
    </location>
</feature>
<dbReference type="SMART" id="SM00934">
    <property type="entry name" value="OMPdecase"/>
    <property type="match status" value="1"/>
</dbReference>
<feature type="binding site" evidence="9 11">
    <location>
        <position position="214"/>
    </location>
    <ligand>
        <name>substrate</name>
    </ligand>
</feature>
<sequence>MQRPLMIALDIDSKEKRRQLLAEFDDERLFLKVGMELFYREGRAVVEELKQAGHQIFLDLKLHDIPNTVSRAMRSLAELDVDVVNVHAAGGKKMMTAAREGLEQGTPAGKQRPLLIAVTQLTSTNAEMLAKELLIGEPLQDVVRAYAKSAAESGIEGVVCSAQEVPLIHEACGPDFYTVCPGIRRQEDAAGDQIRIVTPGEAYRLGSSAIVVGRSITTAERPYEVYQEMKNEWEGKA</sequence>
<protein>
    <recommendedName>
        <fullName evidence="9">Orotidine 5'-phosphate decarboxylase</fullName>
        <ecNumber evidence="9">4.1.1.23</ecNumber>
    </recommendedName>
    <alternativeName>
        <fullName evidence="9">OMP decarboxylase</fullName>
        <shortName evidence="9">OMPDCase</shortName>
        <shortName evidence="9">OMPdecase</shortName>
    </alternativeName>
</protein>
<evidence type="ECO:0000256" key="4">
    <source>
        <dbReference type="ARBA" id="ARBA00022793"/>
    </source>
</evidence>
<keyword evidence="4 9" id="KW-0210">Decarboxylase</keyword>
<dbReference type="InterPro" id="IPR018089">
    <property type="entry name" value="OMPdecase_AS"/>
</dbReference>
<feature type="binding site" evidence="9">
    <location>
        <begin position="59"/>
        <end position="68"/>
    </location>
    <ligand>
        <name>substrate</name>
    </ligand>
</feature>
<dbReference type="HAMAP" id="MF_01200_B">
    <property type="entry name" value="OMPdecase_type1_B"/>
    <property type="match status" value="1"/>
</dbReference>
<organism evidence="14 15">
    <name type="scientific">Halalkalibacter oceani</name>
    <dbReference type="NCBI Taxonomy" id="1653776"/>
    <lineage>
        <taxon>Bacteria</taxon>
        <taxon>Bacillati</taxon>
        <taxon>Bacillota</taxon>
        <taxon>Bacilli</taxon>
        <taxon>Bacillales</taxon>
        <taxon>Bacillaceae</taxon>
        <taxon>Halalkalibacter</taxon>
    </lineage>
</organism>
<dbReference type="Proteomes" id="UP001139179">
    <property type="component" value="Unassembled WGS sequence"/>
</dbReference>
<dbReference type="Pfam" id="PF00215">
    <property type="entry name" value="OMPdecase"/>
    <property type="match status" value="1"/>
</dbReference>
<keyword evidence="6 9" id="KW-0456">Lyase</keyword>
<evidence type="ECO:0000256" key="1">
    <source>
        <dbReference type="ARBA" id="ARBA00002356"/>
    </source>
</evidence>
<evidence type="ECO:0000256" key="8">
    <source>
        <dbReference type="ARBA" id="ARBA00061012"/>
    </source>
</evidence>
<dbReference type="GO" id="GO:0004590">
    <property type="term" value="F:orotidine-5'-phosphate decarboxylase activity"/>
    <property type="evidence" value="ECO:0007669"/>
    <property type="project" value="UniProtKB-UniRule"/>
</dbReference>
<dbReference type="RefSeq" id="WP_251221963.1">
    <property type="nucleotide sequence ID" value="NZ_JAMBOL010000002.1"/>
</dbReference>
<dbReference type="Gene3D" id="3.20.20.70">
    <property type="entry name" value="Aldolase class I"/>
    <property type="match status" value="1"/>
</dbReference>
<evidence type="ECO:0000256" key="3">
    <source>
        <dbReference type="ARBA" id="ARBA00011738"/>
    </source>
</evidence>
<feature type="binding site" evidence="9 11">
    <location>
        <position position="122"/>
    </location>
    <ligand>
        <name>substrate</name>
    </ligand>
</feature>
<evidence type="ECO:0000256" key="6">
    <source>
        <dbReference type="ARBA" id="ARBA00023239"/>
    </source>
</evidence>
<dbReference type="NCBIfam" id="NF001273">
    <property type="entry name" value="PRK00230.1"/>
    <property type="match status" value="1"/>
</dbReference>
<evidence type="ECO:0000256" key="12">
    <source>
        <dbReference type="RuleBase" id="RU000512"/>
    </source>
</evidence>
<dbReference type="SUPFAM" id="SSF51366">
    <property type="entry name" value="Ribulose-phoshate binding barrel"/>
    <property type="match status" value="1"/>
</dbReference>
<comment type="caution">
    <text evidence="14">The sequence shown here is derived from an EMBL/GenBank/DDBJ whole genome shotgun (WGS) entry which is preliminary data.</text>
</comment>
<proteinExistence type="inferred from homology"/>
<feature type="binding site" evidence="9 11">
    <location>
        <position position="10"/>
    </location>
    <ligand>
        <name>substrate</name>
    </ligand>
</feature>
<evidence type="ECO:0000259" key="13">
    <source>
        <dbReference type="SMART" id="SM00934"/>
    </source>
</evidence>
<accession>A0A9X2ILQ9</accession>
<evidence type="ECO:0000313" key="15">
    <source>
        <dbReference type="Proteomes" id="UP001139179"/>
    </source>
</evidence>
<dbReference type="EMBL" id="JAMBOL010000002">
    <property type="protein sequence ID" value="MCM3713134.1"/>
    <property type="molecule type" value="Genomic_DNA"/>
</dbReference>
<comment type="catalytic activity">
    <reaction evidence="7 9 12">
        <text>orotidine 5'-phosphate + H(+) = UMP + CO2</text>
        <dbReference type="Rhea" id="RHEA:11596"/>
        <dbReference type="ChEBI" id="CHEBI:15378"/>
        <dbReference type="ChEBI" id="CHEBI:16526"/>
        <dbReference type="ChEBI" id="CHEBI:57538"/>
        <dbReference type="ChEBI" id="CHEBI:57865"/>
        <dbReference type="EC" id="4.1.1.23"/>
    </reaction>
</comment>
<dbReference type="GO" id="GO:0005829">
    <property type="term" value="C:cytosol"/>
    <property type="evidence" value="ECO:0007669"/>
    <property type="project" value="TreeGrafter"/>
</dbReference>
<evidence type="ECO:0000256" key="5">
    <source>
        <dbReference type="ARBA" id="ARBA00022975"/>
    </source>
</evidence>
<keyword evidence="5 9" id="KW-0665">Pyrimidine biosynthesis</keyword>
<feature type="active site" description="For OMPdecase activity" evidence="10">
    <location>
        <position position="61"/>
    </location>
</feature>
<dbReference type="InterPro" id="IPR011060">
    <property type="entry name" value="RibuloseP-bd_barrel"/>
</dbReference>
<feature type="binding site" evidence="9 11">
    <location>
        <position position="213"/>
    </location>
    <ligand>
        <name>substrate</name>
    </ligand>
</feature>
<feature type="active site" description="For OMPdecase activity" evidence="10">
    <location>
        <position position="59"/>
    </location>
</feature>
<comment type="function">
    <text evidence="1 9">Catalyzes the decarboxylation of orotidine 5'-monophosphate (OMP) to uridine 5'-monophosphate (UMP).</text>
</comment>
<dbReference type="GO" id="GO:0044205">
    <property type="term" value="P:'de novo' UMP biosynthetic process"/>
    <property type="evidence" value="ECO:0007669"/>
    <property type="project" value="UniProtKB-UniRule"/>
</dbReference>
<dbReference type="EC" id="4.1.1.23" evidence="9"/>
<comment type="subunit">
    <text evidence="3 9">Homodimer.</text>
</comment>
<dbReference type="InterPro" id="IPR001754">
    <property type="entry name" value="OMPdeCOase_dom"/>
</dbReference>
<dbReference type="PANTHER" id="PTHR32119:SF2">
    <property type="entry name" value="OROTIDINE 5'-PHOSPHATE DECARBOXYLASE"/>
    <property type="match status" value="1"/>
</dbReference>
<evidence type="ECO:0000256" key="2">
    <source>
        <dbReference type="ARBA" id="ARBA00004861"/>
    </source>
</evidence>
<feature type="binding site" evidence="9 11">
    <location>
        <position position="193"/>
    </location>
    <ligand>
        <name>substrate</name>
    </ligand>
</feature>
<dbReference type="InterPro" id="IPR014732">
    <property type="entry name" value="OMPdecase"/>
</dbReference>
<dbReference type="AlphaFoldDB" id="A0A9X2ILQ9"/>
<dbReference type="FunFam" id="3.20.20.70:FF:000015">
    <property type="entry name" value="Orotidine 5'-phosphate decarboxylase"/>
    <property type="match status" value="1"/>
</dbReference>
<evidence type="ECO:0000313" key="14">
    <source>
        <dbReference type="EMBL" id="MCM3713134.1"/>
    </source>
</evidence>
<evidence type="ECO:0000256" key="11">
    <source>
        <dbReference type="PIRSR" id="PIRSR614732-2"/>
    </source>
</evidence>
<dbReference type="PANTHER" id="PTHR32119">
    <property type="entry name" value="OROTIDINE 5'-PHOSPHATE DECARBOXYLASE"/>
    <property type="match status" value="1"/>
</dbReference>
<comment type="pathway">
    <text evidence="2 9 12">Pyrimidine metabolism; UMP biosynthesis via de novo pathway; UMP from orotate: step 2/2.</text>
</comment>
<dbReference type="InterPro" id="IPR047596">
    <property type="entry name" value="OMPdecase_bac"/>
</dbReference>
<feature type="active site" description="For OMPdecase activity" evidence="10">
    <location>
        <position position="64"/>
    </location>
</feature>
<evidence type="ECO:0000256" key="10">
    <source>
        <dbReference type="PIRSR" id="PIRSR614732-1"/>
    </source>
</evidence>
<gene>
    <name evidence="9 14" type="primary">pyrF</name>
    <name evidence="14" type="ORF">M3202_03490</name>
</gene>
<feature type="active site" description="Proton donor" evidence="9">
    <location>
        <position position="61"/>
    </location>
</feature>
<keyword evidence="15" id="KW-1185">Reference proteome</keyword>
<evidence type="ECO:0000256" key="9">
    <source>
        <dbReference type="HAMAP-Rule" id="MF_01200"/>
    </source>
</evidence>
<comment type="similarity">
    <text evidence="8 9">Belongs to the OMP decarboxylase family. Type 1 subfamily.</text>
</comment>
<feature type="binding site" evidence="9 11">
    <location>
        <position position="184"/>
    </location>
    <ligand>
        <name>substrate</name>
    </ligand>
</feature>
<feature type="binding site" evidence="9 11">
    <location>
        <position position="32"/>
    </location>
    <ligand>
        <name>substrate</name>
    </ligand>
</feature>
<reference evidence="14" key="1">
    <citation type="submission" date="2022-05" db="EMBL/GenBank/DDBJ databases">
        <title>Comparative Genomics of Spacecraft Associated Microbes.</title>
        <authorList>
            <person name="Tran M.T."/>
            <person name="Wright A."/>
            <person name="Seuylemezian A."/>
            <person name="Eisen J."/>
            <person name="Coil D."/>
        </authorList>
    </citation>
    <scope>NUCLEOTIDE SEQUENCE</scope>
    <source>
        <strain evidence="14">214.1.1</strain>
    </source>
</reference>
<dbReference type="NCBIfam" id="TIGR01740">
    <property type="entry name" value="pyrF"/>
    <property type="match status" value="1"/>
</dbReference>
<evidence type="ECO:0000256" key="7">
    <source>
        <dbReference type="ARBA" id="ARBA00049157"/>
    </source>
</evidence>